<keyword evidence="2" id="KW-1133">Transmembrane helix</keyword>
<protein>
    <submittedName>
        <fullName evidence="4">Uncharacterized protein</fullName>
    </submittedName>
</protein>
<dbReference type="KEGG" id="dcp:RN607_02915"/>
<dbReference type="EMBL" id="CP134879">
    <property type="protein sequence ID" value="WNM25064.1"/>
    <property type="molecule type" value="Genomic_DNA"/>
</dbReference>
<evidence type="ECO:0000256" key="2">
    <source>
        <dbReference type="SAM" id="Phobius"/>
    </source>
</evidence>
<keyword evidence="5" id="KW-1185">Reference proteome</keyword>
<proteinExistence type="predicted"/>
<feature type="compositionally biased region" description="Basic and acidic residues" evidence="1">
    <location>
        <begin position="39"/>
        <end position="49"/>
    </location>
</feature>
<sequence length="79" mass="8362">MLDLTQAGPGFLGFVFTFAIAVAAVFLFRSLNKHLRKVRAGEASRRDADAGSAGSGTTDAPSDEASTTDDEQRDGDLDR</sequence>
<gene>
    <name evidence="3" type="ORF">RN606_02645</name>
    <name evidence="4" type="ORF">RN607_02915</name>
</gene>
<dbReference type="Proteomes" id="UP001303408">
    <property type="component" value="Chromosome"/>
</dbReference>
<feature type="transmembrane region" description="Helical" evidence="2">
    <location>
        <begin position="6"/>
        <end position="28"/>
    </location>
</feature>
<evidence type="ECO:0000313" key="3">
    <source>
        <dbReference type="EMBL" id="WNM25064.1"/>
    </source>
</evidence>
<feature type="region of interest" description="Disordered" evidence="1">
    <location>
        <begin position="38"/>
        <end position="79"/>
    </location>
</feature>
<evidence type="ECO:0000256" key="1">
    <source>
        <dbReference type="SAM" id="MobiDB-lite"/>
    </source>
</evidence>
<evidence type="ECO:0000313" key="5">
    <source>
        <dbReference type="Proteomes" id="UP001304125"/>
    </source>
</evidence>
<organism evidence="4">
    <name type="scientific">Demequina capsici</name>
    <dbReference type="NCBI Taxonomy" id="3075620"/>
    <lineage>
        <taxon>Bacteria</taxon>
        <taxon>Bacillati</taxon>
        <taxon>Actinomycetota</taxon>
        <taxon>Actinomycetes</taxon>
        <taxon>Micrococcales</taxon>
        <taxon>Demequinaceae</taxon>
        <taxon>Demequina</taxon>
    </lineage>
</organism>
<accession>A0AA96FEA5</accession>
<dbReference type="EMBL" id="CP134880">
    <property type="protein sequence ID" value="WNM27970.1"/>
    <property type="molecule type" value="Genomic_DNA"/>
</dbReference>
<reference evidence="4 5" key="1">
    <citation type="submission" date="2023-09" db="EMBL/GenBank/DDBJ databases">
        <title>Demequina sp. a novel bacteria isolated from Capsicum annuum.</title>
        <authorList>
            <person name="Humaira Z."/>
            <person name="Lee J."/>
            <person name="Cho D."/>
        </authorList>
    </citation>
    <scope>NUCLEOTIDE SEQUENCE</scope>
    <source>
        <strain evidence="3 5">OYTSA14</strain>
        <strain evidence="4">PMTSA13</strain>
    </source>
</reference>
<dbReference type="AlphaFoldDB" id="A0AA96FEA5"/>
<dbReference type="Proteomes" id="UP001304125">
    <property type="component" value="Chromosome"/>
</dbReference>
<dbReference type="RefSeq" id="WP_313499723.1">
    <property type="nucleotide sequence ID" value="NZ_CP134879.1"/>
</dbReference>
<keyword evidence="2" id="KW-0472">Membrane</keyword>
<keyword evidence="2" id="KW-0812">Transmembrane</keyword>
<accession>A0AA96JDV1</accession>
<evidence type="ECO:0000313" key="4">
    <source>
        <dbReference type="EMBL" id="WNM27970.1"/>
    </source>
</evidence>
<name>A0AA96FEA5_9MICO</name>